<dbReference type="Proteomes" id="UP001235840">
    <property type="component" value="Unassembled WGS sequence"/>
</dbReference>
<keyword evidence="2" id="KW-1185">Reference proteome</keyword>
<reference evidence="1 2" key="1">
    <citation type="submission" date="2023-07" db="EMBL/GenBank/DDBJ databases">
        <title>Genomic Encyclopedia of Type Strains, Phase IV (KMG-IV): sequencing the most valuable type-strain genomes for metagenomic binning, comparative biology and taxonomic classification.</title>
        <authorList>
            <person name="Goeker M."/>
        </authorList>
    </citation>
    <scope>NUCLEOTIDE SEQUENCE [LARGE SCALE GENOMIC DNA]</scope>
    <source>
        <strain evidence="1 2">DSM 12751</strain>
    </source>
</reference>
<comment type="caution">
    <text evidence="1">The sequence shown here is derived from an EMBL/GenBank/DDBJ whole genome shotgun (WGS) entry which is preliminary data.</text>
</comment>
<sequence>MNSNFRLKLTSIMILFAIIVSLTIAAMDYRRLKEQVPLTHS</sequence>
<dbReference type="RefSeq" id="WP_307395128.1">
    <property type="nucleotide sequence ID" value="NZ_BAAADK010000047.1"/>
</dbReference>
<protein>
    <recommendedName>
        <fullName evidence="3">Methyl-accepting chemotaxis protein</fullName>
    </recommendedName>
</protein>
<accession>A0ABT9W0E9</accession>
<gene>
    <name evidence="1" type="ORF">J2S11_002627</name>
</gene>
<evidence type="ECO:0008006" key="3">
    <source>
        <dbReference type="Google" id="ProtNLM"/>
    </source>
</evidence>
<proteinExistence type="predicted"/>
<evidence type="ECO:0000313" key="1">
    <source>
        <dbReference type="EMBL" id="MDQ0166711.1"/>
    </source>
</evidence>
<name>A0ABT9W0E9_9BACI</name>
<evidence type="ECO:0000313" key="2">
    <source>
        <dbReference type="Proteomes" id="UP001235840"/>
    </source>
</evidence>
<organism evidence="1 2">
    <name type="scientific">Caldalkalibacillus horti</name>
    <dbReference type="NCBI Taxonomy" id="77523"/>
    <lineage>
        <taxon>Bacteria</taxon>
        <taxon>Bacillati</taxon>
        <taxon>Bacillota</taxon>
        <taxon>Bacilli</taxon>
        <taxon>Bacillales</taxon>
        <taxon>Bacillaceae</taxon>
        <taxon>Caldalkalibacillus</taxon>
    </lineage>
</organism>
<dbReference type="EMBL" id="JAUSTY010000010">
    <property type="protein sequence ID" value="MDQ0166711.1"/>
    <property type="molecule type" value="Genomic_DNA"/>
</dbReference>